<feature type="region of interest" description="Disordered" evidence="7">
    <location>
        <begin position="193"/>
        <end position="212"/>
    </location>
</feature>
<dbReference type="STRING" id="1051891.A0A0C3QIB6"/>
<feature type="domain" description="Gamma tubulin complex component C-terminal" evidence="8">
    <location>
        <begin position="316"/>
        <end position="736"/>
    </location>
</feature>
<evidence type="ECO:0000256" key="4">
    <source>
        <dbReference type="ARBA" id="ARBA00022701"/>
    </source>
</evidence>
<dbReference type="GO" id="GO:0043015">
    <property type="term" value="F:gamma-tubulin binding"/>
    <property type="evidence" value="ECO:0007669"/>
    <property type="project" value="InterPro"/>
</dbReference>
<dbReference type="InterPro" id="IPR042241">
    <property type="entry name" value="GCP_C_sf"/>
</dbReference>
<gene>
    <name evidence="10" type="ORF">M407DRAFT_234758</name>
</gene>
<organism evidence="10 11">
    <name type="scientific">Tulasnella calospora MUT 4182</name>
    <dbReference type="NCBI Taxonomy" id="1051891"/>
    <lineage>
        <taxon>Eukaryota</taxon>
        <taxon>Fungi</taxon>
        <taxon>Dikarya</taxon>
        <taxon>Basidiomycota</taxon>
        <taxon>Agaricomycotina</taxon>
        <taxon>Agaricomycetes</taxon>
        <taxon>Cantharellales</taxon>
        <taxon>Tulasnellaceae</taxon>
        <taxon>Tulasnella</taxon>
    </lineage>
</organism>
<keyword evidence="4 6" id="KW-0493">Microtubule</keyword>
<evidence type="ECO:0000313" key="11">
    <source>
        <dbReference type="Proteomes" id="UP000054248"/>
    </source>
</evidence>
<evidence type="ECO:0000259" key="9">
    <source>
        <dbReference type="Pfam" id="PF17681"/>
    </source>
</evidence>
<dbReference type="GO" id="GO:0051225">
    <property type="term" value="P:spindle assembly"/>
    <property type="evidence" value="ECO:0007669"/>
    <property type="project" value="TreeGrafter"/>
</dbReference>
<dbReference type="GO" id="GO:0031122">
    <property type="term" value="P:cytoplasmic microtubule organization"/>
    <property type="evidence" value="ECO:0007669"/>
    <property type="project" value="TreeGrafter"/>
</dbReference>
<dbReference type="HOGENOM" id="CLU_009597_0_0_1"/>
<dbReference type="Pfam" id="PF04130">
    <property type="entry name" value="GCP_C_terminal"/>
    <property type="match status" value="1"/>
</dbReference>
<feature type="domain" description="Gamma tubulin complex component protein N-terminal" evidence="9">
    <location>
        <begin position="2"/>
        <end position="308"/>
    </location>
</feature>
<reference evidence="11" key="2">
    <citation type="submission" date="2015-01" db="EMBL/GenBank/DDBJ databases">
        <title>Evolutionary Origins and Diversification of the Mycorrhizal Mutualists.</title>
        <authorList>
            <consortium name="DOE Joint Genome Institute"/>
            <consortium name="Mycorrhizal Genomics Consortium"/>
            <person name="Kohler A."/>
            <person name="Kuo A."/>
            <person name="Nagy L.G."/>
            <person name="Floudas D."/>
            <person name="Copeland A."/>
            <person name="Barry K.W."/>
            <person name="Cichocki N."/>
            <person name="Veneault-Fourrey C."/>
            <person name="LaButti K."/>
            <person name="Lindquist E.A."/>
            <person name="Lipzen A."/>
            <person name="Lundell T."/>
            <person name="Morin E."/>
            <person name="Murat C."/>
            <person name="Riley R."/>
            <person name="Ohm R."/>
            <person name="Sun H."/>
            <person name="Tunlid A."/>
            <person name="Henrissat B."/>
            <person name="Grigoriev I.V."/>
            <person name="Hibbett D.S."/>
            <person name="Martin F."/>
        </authorList>
    </citation>
    <scope>NUCLEOTIDE SEQUENCE [LARGE SCALE GENOMIC DNA]</scope>
    <source>
        <strain evidence="11">MUT 4182</strain>
    </source>
</reference>
<keyword evidence="3 6" id="KW-0963">Cytoplasm</keyword>
<evidence type="ECO:0000256" key="2">
    <source>
        <dbReference type="ARBA" id="ARBA00010337"/>
    </source>
</evidence>
<dbReference type="AlphaFoldDB" id="A0A0C3QIB6"/>
<protein>
    <recommendedName>
        <fullName evidence="6">Spindle pole body component</fullName>
    </recommendedName>
</protein>
<comment type="similarity">
    <text evidence="2 6">Belongs to the TUBGCP family.</text>
</comment>
<evidence type="ECO:0000256" key="3">
    <source>
        <dbReference type="ARBA" id="ARBA00022490"/>
    </source>
</evidence>
<name>A0A0C3QIB6_9AGAM</name>
<evidence type="ECO:0000259" key="8">
    <source>
        <dbReference type="Pfam" id="PF04130"/>
    </source>
</evidence>
<dbReference type="InterPro" id="IPR040457">
    <property type="entry name" value="GCP_C"/>
</dbReference>
<dbReference type="GO" id="GO:0007020">
    <property type="term" value="P:microtubule nucleation"/>
    <property type="evidence" value="ECO:0007669"/>
    <property type="project" value="InterPro"/>
</dbReference>
<dbReference type="InterPro" id="IPR007259">
    <property type="entry name" value="GCP"/>
</dbReference>
<dbReference type="InterPro" id="IPR041470">
    <property type="entry name" value="GCP_N"/>
</dbReference>
<dbReference type="Pfam" id="PF17681">
    <property type="entry name" value="GCP_N_terminal"/>
    <property type="match status" value="1"/>
</dbReference>
<accession>A0A0C3QIB6</accession>
<comment type="subcellular location">
    <subcellularLocation>
        <location evidence="1 6">Cytoplasm</location>
        <location evidence="1 6">Cytoskeleton</location>
        <location evidence="1 6">Microtubule organizing center</location>
    </subcellularLocation>
</comment>
<dbReference type="GO" id="GO:0000930">
    <property type="term" value="C:gamma-tubulin complex"/>
    <property type="evidence" value="ECO:0007669"/>
    <property type="project" value="TreeGrafter"/>
</dbReference>
<dbReference type="Gene3D" id="1.20.120.1900">
    <property type="entry name" value="Gamma-tubulin complex, C-terminal domain"/>
    <property type="match status" value="1"/>
</dbReference>
<dbReference type="GO" id="GO:0005874">
    <property type="term" value="C:microtubule"/>
    <property type="evidence" value="ECO:0007669"/>
    <property type="project" value="UniProtKB-KW"/>
</dbReference>
<dbReference type="PANTHER" id="PTHR19302:SF27">
    <property type="entry name" value="GAMMA-TUBULIN COMPLEX COMPONENT 4"/>
    <property type="match status" value="1"/>
</dbReference>
<dbReference type="GO" id="GO:0000922">
    <property type="term" value="C:spindle pole"/>
    <property type="evidence" value="ECO:0007669"/>
    <property type="project" value="InterPro"/>
</dbReference>
<dbReference type="OrthoDB" id="1608002at2759"/>
<sequence length="761" mass="84202">MIYEVLCVLAGYESSIFTEDSQIIPEFLPLLHPGEVQTLESLAGLAAKYRKVKNAANHFKTLYDEHYLLTLGTAMFGVLQEYEDLIMETEARVLKKDSELVGAQSFVPLSSVRAVFSVWDAPLAALDLLVSDIYKELPQWSPGPLIDLLLDRAQSGVHRVAEIMSILAVAVQRLWRIHLTGFLLHGMLSKSDPLAEPPNKTTSTSASDLQKDKPLHTTKSISALVLNNACIPACVTPQTRESILYVGKAVAIVKNQGYSQKQLPKEMIFEYSEAFERVLPQDGFSFDRVVAELRTTISEFLWAHVLKEKDVEESVESLSEYFLLRNGEFAAALIREIERLKTTKLSSRSSGIREQDLSLALLRASLGTTAQHDPSLSKIQFHLPGGPIKPFSVPKPGAATAGMISEFSDYLLGTPLILNYALQWPLDLFLVPSDLQIYSHLFAYFSAIRRAQHITSECWTSLSNAQRSRRRWTGPGSEGGTEDSEARARLLRCGWGVLRQMLWFLDTLWGYLMNDVVSVQYRKFKDDEDPPRPESVASERTRDGTILARSHRSVHSVASTMTARKLRHIDFSTLRLLHSTYLRSLLTGSLLADPTAATTIRSILDVCNEFVGQIERWGGDVLPALLSEGSLASQDAGVGKKVKERWATVKEIDGTLNELLHSFYQHLTESMSHGSTSVPISADASVLLNASTTILGLNVFRNLTGKSGAGPSRGVMGKDGDATRQLEHLLLRLDFNSALSTAQLNRASEGEDTELLGDGET</sequence>
<evidence type="ECO:0000256" key="1">
    <source>
        <dbReference type="ARBA" id="ARBA00004267"/>
    </source>
</evidence>
<dbReference type="GO" id="GO:0051011">
    <property type="term" value="F:microtubule minus-end binding"/>
    <property type="evidence" value="ECO:0007669"/>
    <property type="project" value="TreeGrafter"/>
</dbReference>
<dbReference type="PANTHER" id="PTHR19302">
    <property type="entry name" value="GAMMA TUBULIN COMPLEX PROTEIN"/>
    <property type="match status" value="1"/>
</dbReference>
<dbReference type="Proteomes" id="UP000054248">
    <property type="component" value="Unassembled WGS sequence"/>
</dbReference>
<reference evidence="10 11" key="1">
    <citation type="submission" date="2014-04" db="EMBL/GenBank/DDBJ databases">
        <authorList>
            <consortium name="DOE Joint Genome Institute"/>
            <person name="Kuo A."/>
            <person name="Girlanda M."/>
            <person name="Perotto S."/>
            <person name="Kohler A."/>
            <person name="Nagy L.G."/>
            <person name="Floudas D."/>
            <person name="Copeland A."/>
            <person name="Barry K.W."/>
            <person name="Cichocki N."/>
            <person name="Veneault-Fourrey C."/>
            <person name="LaButti K."/>
            <person name="Lindquist E.A."/>
            <person name="Lipzen A."/>
            <person name="Lundell T."/>
            <person name="Morin E."/>
            <person name="Murat C."/>
            <person name="Sun H."/>
            <person name="Tunlid A."/>
            <person name="Henrissat B."/>
            <person name="Grigoriev I.V."/>
            <person name="Hibbett D.S."/>
            <person name="Martin F."/>
            <person name="Nordberg H.P."/>
            <person name="Cantor M.N."/>
            <person name="Hua S.X."/>
        </authorList>
    </citation>
    <scope>NUCLEOTIDE SEQUENCE [LARGE SCALE GENOMIC DNA]</scope>
    <source>
        <strain evidence="10 11">MUT 4182</strain>
    </source>
</reference>
<evidence type="ECO:0000256" key="5">
    <source>
        <dbReference type="ARBA" id="ARBA00023212"/>
    </source>
</evidence>
<evidence type="ECO:0000313" key="10">
    <source>
        <dbReference type="EMBL" id="KIO26551.1"/>
    </source>
</evidence>
<keyword evidence="11" id="KW-1185">Reference proteome</keyword>
<proteinExistence type="inferred from homology"/>
<evidence type="ECO:0000256" key="6">
    <source>
        <dbReference type="RuleBase" id="RU363050"/>
    </source>
</evidence>
<dbReference type="GO" id="GO:0051321">
    <property type="term" value="P:meiotic cell cycle"/>
    <property type="evidence" value="ECO:0007669"/>
    <property type="project" value="TreeGrafter"/>
</dbReference>
<evidence type="ECO:0000256" key="7">
    <source>
        <dbReference type="SAM" id="MobiDB-lite"/>
    </source>
</evidence>
<dbReference type="GO" id="GO:0044732">
    <property type="term" value="C:mitotic spindle pole body"/>
    <property type="evidence" value="ECO:0007669"/>
    <property type="project" value="TreeGrafter"/>
</dbReference>
<feature type="compositionally biased region" description="Polar residues" evidence="7">
    <location>
        <begin position="199"/>
        <end position="208"/>
    </location>
</feature>
<dbReference type="GO" id="GO:0000278">
    <property type="term" value="P:mitotic cell cycle"/>
    <property type="evidence" value="ECO:0007669"/>
    <property type="project" value="TreeGrafter"/>
</dbReference>
<keyword evidence="5 6" id="KW-0206">Cytoskeleton</keyword>
<dbReference type="EMBL" id="KN823022">
    <property type="protein sequence ID" value="KIO26551.1"/>
    <property type="molecule type" value="Genomic_DNA"/>
</dbReference>